<dbReference type="InterPro" id="IPR054127">
    <property type="entry name" value="Pcf11_C"/>
</dbReference>
<dbReference type="Proteomes" id="UP001652740">
    <property type="component" value="Unplaced"/>
</dbReference>
<feature type="compositionally biased region" description="Basic and acidic residues" evidence="1">
    <location>
        <begin position="314"/>
        <end position="327"/>
    </location>
</feature>
<feature type="region of interest" description="Disordered" evidence="1">
    <location>
        <begin position="189"/>
        <end position="408"/>
    </location>
</feature>
<accession>A0ABM3MN08</accession>
<dbReference type="RefSeq" id="XP_052752749.1">
    <property type="nucleotide sequence ID" value="XM_052896789.1"/>
</dbReference>
<sequence length="1336" mass="151022">MQWHKKGTTPPKKLKVSESAEKIMATIFWDTEGILLIDYKDRGVTGQIERSYQGKKKRKAVKRCAPFARQCSRPHVPSCDGCHSPIRITSVIKPPTVPSTMPVRQRLGPPVNKLRRIAPVSGALAAARRDPRLARLRTAAASAPTGPAAAPVVAPVMPLIPVVPQVPIAPNVFDIKSLEHVAKRKNGITIDVRPDEAPQRPRDPRRRDPRRRDPRLENRDDHPRKDKARPRDDPRPKKADDASERKCDVRRNDVHKKPQEKTDATENTISDYIEKGEEADRDSPVPNKKRKGLCAERKQKREEADGKSGSSESSPEKKSRSKELKNYHRERHMRTNNTETEQDKTDTENDSSSVGKKRRRTLSSEDIDLRTDNTDDSDTEDHKKTISGNNMRQAKEQSSNGQLDKSPYNALMRQLLQLNEKLELKEAKQPESLEVSERKLKSHTIDENTKVASPKSSPTDRNKFEDIDESITPVFIDTPSDSSNSENDKEYNIIMRTNTNSMDGCDGPPPTDVQPMPPAMPMFPPFTPMWRGQPRPRVKVYGPRRFRDPAQQFFRGKFDKRAMRPPFDPRLPLPLPTPTPGMCQGESPLQPYERTVSPPPLGAPGIAIPPTDFRILEYIDRDPVKTIQIDGVPKEIRFYGETAVIMMDWDDPREIKFLPGCRRVRFDNKDSVVLSFNEGYKQVEIDGQVFNIRFGAPTRELYINGRWYECIFGGQPIGTIIDGRPRLVQLEGPPPQVDIGKTKRTDLVAGKINVIVNATQRCPVYLDAKVQKFFINRHVLTIRFVDSLRTVLINEQPFKLEFDGLPKPISIGNEKFFIRFSALPSHIKAGHIEIANMEGTRMEPVMQPTLGFNSDSNTQGRFLSTFSGVAMLASATPSTMAPASASEYSSAEPMFPILANINVNDLFAKLVASGIVQVNNELKTEPKEEVKEEAKPKAKEDKNVIHKVDLLRSETLKVKQEALVARLYGGMQCSGCDVRFPPEHTVRYSQHLDWHFRQNRRDRDSVRRAHSRPWYYDHSDWLHYEEIEDLENREKNWFETVGAAGKGVAEAAAEAPSVAAGALINQHCAVCGDRFQQFYNEDKEEWHLRNSLRHDDDFYHPQCFDDYKASLTKEKPLRESSIEIEDVDDVMSQSDNESVVEVVKTDDRNTQPVETVAMPQPMEDDGDEDDVVFEAQSVEQVDVEDDADTDDETVEQRRQRDVLAAIDMANVRVKIEPIDPDDEPIITAEETIPTAVDTTHVTVLSSIDGNVQLEAIPAPVTSRSIRINISKSIPSFVSNVQENKMLEEINMDDEPLPPGEEPQLSYKLKPTLEDVQFSRQPPANKGNELSGLCSIM</sequence>
<feature type="compositionally biased region" description="Basic and acidic residues" evidence="1">
    <location>
        <begin position="192"/>
        <end position="264"/>
    </location>
</feature>
<feature type="compositionally biased region" description="Basic and acidic residues" evidence="1">
    <location>
        <begin position="272"/>
        <end position="283"/>
    </location>
</feature>
<feature type="compositionally biased region" description="Basic and acidic residues" evidence="1">
    <location>
        <begin position="426"/>
        <end position="449"/>
    </location>
</feature>
<dbReference type="PANTHER" id="PTHR15921">
    <property type="entry name" value="PRE-MRNA CLEAVAGE COMPLEX II"/>
    <property type="match status" value="1"/>
</dbReference>
<feature type="compositionally biased region" description="Basic and acidic residues" evidence="1">
    <location>
        <begin position="293"/>
        <end position="306"/>
    </location>
</feature>
<feature type="region of interest" description="Disordered" evidence="1">
    <location>
        <begin position="426"/>
        <end position="462"/>
    </location>
</feature>
<dbReference type="Pfam" id="PF01359">
    <property type="entry name" value="Transposase_1"/>
    <property type="match status" value="1"/>
</dbReference>
<keyword evidence="3" id="KW-1185">Reference proteome</keyword>
<evidence type="ECO:0000259" key="2">
    <source>
        <dbReference type="Pfam" id="PF21936"/>
    </source>
</evidence>
<dbReference type="PANTHER" id="PTHR15921:SF3">
    <property type="entry name" value="PRE-MRNA CLEAVAGE COMPLEX 2 PROTEIN PCF11"/>
    <property type="match status" value="1"/>
</dbReference>
<name>A0ABM3MN08_GALME</name>
<dbReference type="GeneID" id="128201095"/>
<feature type="compositionally biased region" description="Polar residues" evidence="1">
    <location>
        <begin position="386"/>
        <end position="403"/>
    </location>
</feature>
<evidence type="ECO:0000313" key="3">
    <source>
        <dbReference type="Proteomes" id="UP001652740"/>
    </source>
</evidence>
<dbReference type="Pfam" id="PF21936">
    <property type="entry name" value="Pcf11_C"/>
    <property type="match status" value="1"/>
</dbReference>
<proteinExistence type="predicted"/>
<evidence type="ECO:0000256" key="1">
    <source>
        <dbReference type="SAM" id="MobiDB-lite"/>
    </source>
</evidence>
<gene>
    <name evidence="4" type="primary">LOC128201095</name>
</gene>
<feature type="domain" description="Pcf11 C-terminal" evidence="2">
    <location>
        <begin position="1065"/>
        <end position="1105"/>
    </location>
</feature>
<dbReference type="InterPro" id="IPR001888">
    <property type="entry name" value="Transposase_1"/>
</dbReference>
<protein>
    <submittedName>
        <fullName evidence="4">Uncharacterized protein LOC128201095</fullName>
    </submittedName>
</protein>
<reference evidence="4" key="1">
    <citation type="submission" date="2025-08" db="UniProtKB">
        <authorList>
            <consortium name="RefSeq"/>
        </authorList>
    </citation>
    <scope>IDENTIFICATION</scope>
    <source>
        <tissue evidence="4">Whole larvae</tissue>
    </source>
</reference>
<dbReference type="InterPro" id="IPR045154">
    <property type="entry name" value="PCF11-like"/>
</dbReference>
<evidence type="ECO:0000313" key="4">
    <source>
        <dbReference type="RefSeq" id="XP_052752749.1"/>
    </source>
</evidence>
<organism evidence="3 4">
    <name type="scientific">Galleria mellonella</name>
    <name type="common">Greater wax moth</name>
    <dbReference type="NCBI Taxonomy" id="7137"/>
    <lineage>
        <taxon>Eukaryota</taxon>
        <taxon>Metazoa</taxon>
        <taxon>Ecdysozoa</taxon>
        <taxon>Arthropoda</taxon>
        <taxon>Hexapoda</taxon>
        <taxon>Insecta</taxon>
        <taxon>Pterygota</taxon>
        <taxon>Neoptera</taxon>
        <taxon>Endopterygota</taxon>
        <taxon>Lepidoptera</taxon>
        <taxon>Glossata</taxon>
        <taxon>Ditrysia</taxon>
        <taxon>Pyraloidea</taxon>
        <taxon>Pyralidae</taxon>
        <taxon>Galleriinae</taxon>
        <taxon>Galleria</taxon>
    </lineage>
</organism>